<evidence type="ECO:0000256" key="2">
    <source>
        <dbReference type="ARBA" id="ARBA00007306"/>
    </source>
</evidence>
<evidence type="ECO:0000256" key="9">
    <source>
        <dbReference type="ARBA" id="ARBA00023242"/>
    </source>
</evidence>
<name>A0A1I7TWL9_9PELO</name>
<dbReference type="Gene3D" id="2.130.10.10">
    <property type="entry name" value="YVTN repeat-like/Quinoprotein amine dehydrogenase"/>
    <property type="match status" value="2"/>
</dbReference>
<evidence type="ECO:0000256" key="7">
    <source>
        <dbReference type="ARBA" id="ARBA00023015"/>
    </source>
</evidence>
<feature type="compositionally biased region" description="Basic and acidic residues" evidence="12">
    <location>
        <begin position="737"/>
        <end position="747"/>
    </location>
</feature>
<dbReference type="PROSITE" id="PS50294">
    <property type="entry name" value="WD_REPEATS_REGION"/>
    <property type="match status" value="1"/>
</dbReference>
<feature type="compositionally biased region" description="Pro residues" evidence="12">
    <location>
        <begin position="777"/>
        <end position="797"/>
    </location>
</feature>
<evidence type="ECO:0000256" key="12">
    <source>
        <dbReference type="SAM" id="MobiDB-lite"/>
    </source>
</evidence>
<dbReference type="InterPro" id="IPR032675">
    <property type="entry name" value="LRR_dom_sf"/>
</dbReference>
<dbReference type="InterPro" id="IPR003591">
    <property type="entry name" value="Leu-rich_rpt_typical-subtyp"/>
</dbReference>
<feature type="compositionally biased region" description="Polar residues" evidence="12">
    <location>
        <begin position="672"/>
        <end position="692"/>
    </location>
</feature>
<dbReference type="PANTHER" id="PTHR13831:SF0">
    <property type="entry name" value="PROTEIN HIRA"/>
    <property type="match status" value="1"/>
</dbReference>
<dbReference type="SUPFAM" id="SSF52058">
    <property type="entry name" value="L domain-like"/>
    <property type="match status" value="1"/>
</dbReference>
<comment type="function">
    <text evidence="11">Required for replication-independent chromatin assembly and for the periodic repression of histone gene transcription during the cell cycle.</text>
</comment>
<keyword evidence="4" id="KW-0433">Leucine-rich repeat</keyword>
<keyword evidence="9 11" id="KW-0539">Nucleus</keyword>
<feature type="domain" description="Protein HIRA-like C-terminal" evidence="13">
    <location>
        <begin position="958"/>
        <end position="1145"/>
    </location>
</feature>
<organism evidence="14 15">
    <name type="scientific">Caenorhabditis tropicalis</name>
    <dbReference type="NCBI Taxonomy" id="1561998"/>
    <lineage>
        <taxon>Eukaryota</taxon>
        <taxon>Metazoa</taxon>
        <taxon>Ecdysozoa</taxon>
        <taxon>Nematoda</taxon>
        <taxon>Chromadorea</taxon>
        <taxon>Rhabditida</taxon>
        <taxon>Rhabditina</taxon>
        <taxon>Rhabditomorpha</taxon>
        <taxon>Rhabditoidea</taxon>
        <taxon>Rhabditidae</taxon>
        <taxon>Peloderinae</taxon>
        <taxon>Caenorhabditis</taxon>
    </lineage>
</organism>
<dbReference type="Proteomes" id="UP000095282">
    <property type="component" value="Unplaced"/>
</dbReference>
<dbReference type="InterPro" id="IPR025875">
    <property type="entry name" value="Leu-rich_rpt_4"/>
</dbReference>
<dbReference type="Pfam" id="PF07569">
    <property type="entry name" value="Hira"/>
    <property type="match status" value="1"/>
</dbReference>
<evidence type="ECO:0000256" key="8">
    <source>
        <dbReference type="ARBA" id="ARBA00023163"/>
    </source>
</evidence>
<feature type="region of interest" description="Disordered" evidence="12">
    <location>
        <begin position="660"/>
        <end position="693"/>
    </location>
</feature>
<dbReference type="SMART" id="SM00365">
    <property type="entry name" value="LRR_SD22"/>
    <property type="match status" value="9"/>
</dbReference>
<dbReference type="InterPro" id="IPR031120">
    <property type="entry name" value="HIR1-like"/>
</dbReference>
<evidence type="ECO:0000256" key="3">
    <source>
        <dbReference type="ARBA" id="ARBA00022574"/>
    </source>
</evidence>
<dbReference type="FunFam" id="2.130.10.10:FF:002935">
    <property type="entry name" value="Protein HIRA"/>
    <property type="match status" value="1"/>
</dbReference>
<dbReference type="GO" id="GO:0006351">
    <property type="term" value="P:DNA-templated transcription"/>
    <property type="evidence" value="ECO:0007669"/>
    <property type="project" value="InterPro"/>
</dbReference>
<reference evidence="15" key="1">
    <citation type="submission" date="2016-11" db="UniProtKB">
        <authorList>
            <consortium name="WormBaseParasite"/>
        </authorList>
    </citation>
    <scope>IDENTIFICATION</scope>
</reference>
<dbReference type="AlphaFoldDB" id="A0A1I7TWL9"/>
<dbReference type="SUPFAM" id="SSF50978">
    <property type="entry name" value="WD40 repeat-like"/>
    <property type="match status" value="2"/>
</dbReference>
<proteinExistence type="inferred from homology"/>
<keyword evidence="8 11" id="KW-0804">Transcription</keyword>
<dbReference type="GO" id="GO:0000785">
    <property type="term" value="C:chromatin"/>
    <property type="evidence" value="ECO:0007669"/>
    <property type="project" value="TreeGrafter"/>
</dbReference>
<dbReference type="PANTHER" id="PTHR13831">
    <property type="entry name" value="MEMBER OF THE HIR1 FAMILY OF WD-REPEAT PROTEINS"/>
    <property type="match status" value="1"/>
</dbReference>
<evidence type="ECO:0000256" key="1">
    <source>
        <dbReference type="ARBA" id="ARBA00004123"/>
    </source>
</evidence>
<evidence type="ECO:0000256" key="10">
    <source>
        <dbReference type="PROSITE-ProRule" id="PRU00221"/>
    </source>
</evidence>
<feature type="region of interest" description="Disordered" evidence="12">
    <location>
        <begin position="737"/>
        <end position="839"/>
    </location>
</feature>
<feature type="repeat" description="WD" evidence="10">
    <location>
        <begin position="407"/>
        <end position="439"/>
    </location>
</feature>
<evidence type="ECO:0000256" key="5">
    <source>
        <dbReference type="ARBA" id="ARBA00022737"/>
    </source>
</evidence>
<dbReference type="SMART" id="SM00320">
    <property type="entry name" value="WD40"/>
    <property type="match status" value="4"/>
</dbReference>
<keyword evidence="6 11" id="KW-0156">Chromatin regulator</keyword>
<keyword evidence="14" id="KW-1185">Reference proteome</keyword>
<keyword evidence="3 10" id="KW-0853">WD repeat</keyword>
<dbReference type="InterPro" id="IPR011494">
    <property type="entry name" value="HIRA-like_C"/>
</dbReference>
<dbReference type="SMART" id="SM00369">
    <property type="entry name" value="LRR_TYP"/>
    <property type="match status" value="6"/>
</dbReference>
<dbReference type="GO" id="GO:0006355">
    <property type="term" value="P:regulation of DNA-templated transcription"/>
    <property type="evidence" value="ECO:0007669"/>
    <property type="project" value="InterPro"/>
</dbReference>
<dbReference type="InterPro" id="IPR036322">
    <property type="entry name" value="WD40_repeat_dom_sf"/>
</dbReference>
<dbReference type="InterPro" id="IPR001611">
    <property type="entry name" value="Leu-rich_rpt"/>
</dbReference>
<dbReference type="Gene3D" id="3.80.10.10">
    <property type="entry name" value="Ribonuclease Inhibitor"/>
    <property type="match status" value="2"/>
</dbReference>
<dbReference type="Pfam" id="PF12799">
    <property type="entry name" value="LRR_4"/>
    <property type="match status" value="2"/>
</dbReference>
<feature type="compositionally biased region" description="Acidic residues" evidence="12">
    <location>
        <begin position="802"/>
        <end position="829"/>
    </location>
</feature>
<comment type="similarity">
    <text evidence="2 11">Belongs to the WD repeat HIR1 family.</text>
</comment>
<evidence type="ECO:0000256" key="4">
    <source>
        <dbReference type="ARBA" id="ARBA00022614"/>
    </source>
</evidence>
<dbReference type="WBParaSite" id="Csp11.Scaffold629.g12517.t2">
    <property type="protein sequence ID" value="Csp11.Scaffold629.g12517.t2"/>
    <property type="gene ID" value="Csp11.Scaffold629.g12517"/>
</dbReference>
<dbReference type="InterPro" id="IPR001680">
    <property type="entry name" value="WD40_rpt"/>
</dbReference>
<dbReference type="Pfam" id="PF09453">
    <property type="entry name" value="HIRA_B"/>
    <property type="match status" value="1"/>
</dbReference>
<evidence type="ECO:0000313" key="15">
    <source>
        <dbReference type="WBParaSite" id="Csp11.Scaffold629.g12517.t2"/>
    </source>
</evidence>
<dbReference type="GO" id="GO:0006338">
    <property type="term" value="P:chromatin remodeling"/>
    <property type="evidence" value="ECO:0007669"/>
    <property type="project" value="InterPro"/>
</dbReference>
<evidence type="ECO:0000313" key="14">
    <source>
        <dbReference type="Proteomes" id="UP000095282"/>
    </source>
</evidence>
<evidence type="ECO:0000256" key="6">
    <source>
        <dbReference type="ARBA" id="ARBA00022853"/>
    </source>
</evidence>
<comment type="subcellular location">
    <subcellularLocation>
        <location evidence="1 11">Nucleus</location>
    </subcellularLocation>
</comment>
<accession>A0A1I7TWL9</accession>
<evidence type="ECO:0000256" key="11">
    <source>
        <dbReference type="RuleBase" id="RU364014"/>
    </source>
</evidence>
<dbReference type="STRING" id="1561998.A0A1I7TWL9"/>
<evidence type="ECO:0000259" key="13">
    <source>
        <dbReference type="Pfam" id="PF07569"/>
    </source>
</evidence>
<keyword evidence="11" id="KW-0678">Repressor</keyword>
<dbReference type="GO" id="GO:0000417">
    <property type="term" value="C:HIR complex"/>
    <property type="evidence" value="ECO:0007669"/>
    <property type="project" value="TreeGrafter"/>
</dbReference>
<protein>
    <recommendedName>
        <fullName evidence="11">Protein HIRA</fullName>
    </recommendedName>
</protein>
<dbReference type="GO" id="GO:0005634">
    <property type="term" value="C:nucleus"/>
    <property type="evidence" value="ECO:0007669"/>
    <property type="project" value="UniProtKB-SubCell"/>
</dbReference>
<keyword evidence="5 11" id="KW-0677">Repeat</keyword>
<dbReference type="InterPro" id="IPR019015">
    <property type="entry name" value="HIRA_B_motif"/>
</dbReference>
<dbReference type="PROSITE" id="PS51450">
    <property type="entry name" value="LRR"/>
    <property type="match status" value="7"/>
</dbReference>
<dbReference type="GO" id="GO:0031491">
    <property type="term" value="F:nucleosome binding"/>
    <property type="evidence" value="ECO:0007669"/>
    <property type="project" value="TreeGrafter"/>
</dbReference>
<dbReference type="Pfam" id="PF00400">
    <property type="entry name" value="WD40"/>
    <property type="match status" value="1"/>
</dbReference>
<dbReference type="PROSITE" id="PS50082">
    <property type="entry name" value="WD_REPEATS_2"/>
    <property type="match status" value="1"/>
</dbReference>
<sequence>MTPQRPQHDNAEDSFTLTVAVLLIFFRNLSLRWNLLKRIENIGCLESLTHLNLNDNQIEKIENLDTLINLEFLDVSYNRITKIEGLSGLKKLKELHLVHNKITIIEGLEENKSLEYLELGDNRIKKIDNLSHLSQLKRLFLGANQIRKIEGIEDLQQLVELSLPGNALQVIEGIDTLSGLRSLCLAQNGIRKMDGLGGLTSLFSLDLNDNIIEKLENVGQFKGVTHLMIRKNKFDSWKDLYQLQEIENLAALTMEMNPIYRESTSRSSSEFSDSKDLHISKWATLTSVIPHSFIMTLDKFWRLIVTQVARNLSLVVRKRRRGMVWWLSGIWRQFLIIRKPPTTVSLRNCSSWIPNLNRIRVDGLMTENDSRSPPTTRRFLFGTGRINSAGSITGGQNIERYKEYCVLRSHRMEVLSVEWSPNGRYLATGSLDNRIIIYNAKKLPSQVTILSECEMSVKGLSWDPIGKYLASLEGDRRLRFWATDSWQCVTNVVEPFESGVEETVLSRMDWSPDGKYLMTPAANQKGQSLVRLIQRKTWKSQKFLAGHHKGTSCVRSLNHLTSVELKNGMRMQATCCAVGSRDKSISIWLFPGTIKPIFVIDHLFKGTIMDFAWCGRSLLVCSTDGTVKVITLPEEVIGTTLSNEAMSDLCQRVYSIRPPQFEPMGEDEENTQESSFSALDPTAATSNSNASFITGPEDLIMRRKQIEKTQPPPTATPKIMENSDGHEKKELEKKMMEERNKQVDVRKDGKRRIQPVFCGSTAASEDLPLEPPAAKKPAPPPPPPPAPASQKRAPPPVKDGEVDLEESSDSEDEDEEVDEEEEDEGDEEEIPKKRRGRKSLKTKEGTVLMEAPETQPKISQHVHERKGWFVEVDNHWKHAGHDTTQIRLVKRKEETLQGYTEVDVDGEERRSHVEVSWIAVLGTPVIIVTANKHYVMLGCGDKALRVYRTPCGSLHFTLRLDSLPVLIGMKENSAYTVTENGRLSTWNLKTKQGIVQKQALFDCVEASVDNSLISVDISSESAVPLIVFSNGSIFTFDVSLASWCQVITTNVLGRLATTISDGQLEMNSSSGPLVRLLKRMRRQTTAAGVAPPVVKAIKESQMEQLLNCAEQLGNPQDYKTILMLYVATLCEGGSEKKLKNVLSSLSRSGIPMNICGLRRSALCDDVTRLIKATQPAIADRIVAGSAAQGTAKTRSLF</sequence>
<dbReference type="InterPro" id="IPR015943">
    <property type="entry name" value="WD40/YVTN_repeat-like_dom_sf"/>
</dbReference>
<keyword evidence="7 11" id="KW-0805">Transcription regulation</keyword>